<evidence type="ECO:0000313" key="2">
    <source>
        <dbReference type="Proteomes" id="UP000318815"/>
    </source>
</evidence>
<evidence type="ECO:0000313" key="1">
    <source>
        <dbReference type="EMBL" id="TWV93008.1"/>
    </source>
</evidence>
<comment type="caution">
    <text evidence="1">The sequence shown here is derived from an EMBL/GenBank/DDBJ whole genome shotgun (WGS) entry which is preliminary data.</text>
</comment>
<organism evidence="1 2">
    <name type="scientific">Chitinophaga pinensis</name>
    <dbReference type="NCBI Taxonomy" id="79329"/>
    <lineage>
        <taxon>Bacteria</taxon>
        <taxon>Pseudomonadati</taxon>
        <taxon>Bacteroidota</taxon>
        <taxon>Chitinophagia</taxon>
        <taxon>Chitinophagales</taxon>
        <taxon>Chitinophagaceae</taxon>
        <taxon>Chitinophaga</taxon>
    </lineage>
</organism>
<proteinExistence type="predicted"/>
<dbReference type="RefSeq" id="WP_146308109.1">
    <property type="nucleotide sequence ID" value="NZ_VOHS01000061.1"/>
</dbReference>
<name>A0A5C6LP89_9BACT</name>
<dbReference type="Proteomes" id="UP000318815">
    <property type="component" value="Unassembled WGS sequence"/>
</dbReference>
<dbReference type="OrthoDB" id="117988at2"/>
<dbReference type="AlphaFoldDB" id="A0A5C6LP89"/>
<sequence length="141" mass="16620">MNITELRRLIEKFEACTLPKEEWTHVNHFVMALWYCTQFPLPQAIEKIRSGIKRYNESIGGKNTEESGYHETITLFYTGTIADYLLTANVDMLTDETLAAFLRQPFLKKDYIFRFYSRDLLRSKDSRLYWKAPDKATVYSA</sequence>
<accession>A0A5C6LP89</accession>
<gene>
    <name evidence="1" type="ORF">FEF09_27740</name>
</gene>
<dbReference type="EMBL" id="VOHS01000061">
    <property type="protein sequence ID" value="TWV93008.1"/>
    <property type="molecule type" value="Genomic_DNA"/>
</dbReference>
<reference evidence="1 2" key="1">
    <citation type="submission" date="2019-08" db="EMBL/GenBank/DDBJ databases">
        <title>Whole genome sequencing of chitin degrading bacteria Chitinophaga pinensis YS16.</title>
        <authorList>
            <person name="Singh R.P."/>
            <person name="Manchanda G."/>
            <person name="Maurya I.K."/>
            <person name="Joshi N.K."/>
            <person name="Srivastava A.K."/>
        </authorList>
    </citation>
    <scope>NUCLEOTIDE SEQUENCE [LARGE SCALE GENOMIC DNA]</scope>
    <source>
        <strain evidence="1 2">YS-16</strain>
    </source>
</reference>
<keyword evidence="2" id="KW-1185">Reference proteome</keyword>
<protein>
    <submittedName>
        <fullName evidence="1">Uncharacterized protein</fullName>
    </submittedName>
</protein>